<proteinExistence type="predicted"/>
<dbReference type="Proteomes" id="UP001057452">
    <property type="component" value="Chromosome 1"/>
</dbReference>
<organism evidence="1 2">
    <name type="scientific">Chaenocephalus aceratus</name>
    <name type="common">Blackfin icefish</name>
    <name type="synonym">Chaenichthys aceratus</name>
    <dbReference type="NCBI Taxonomy" id="36190"/>
    <lineage>
        <taxon>Eukaryota</taxon>
        <taxon>Metazoa</taxon>
        <taxon>Chordata</taxon>
        <taxon>Craniata</taxon>
        <taxon>Vertebrata</taxon>
        <taxon>Euteleostomi</taxon>
        <taxon>Actinopterygii</taxon>
        <taxon>Neopterygii</taxon>
        <taxon>Teleostei</taxon>
        <taxon>Neoteleostei</taxon>
        <taxon>Acanthomorphata</taxon>
        <taxon>Eupercaria</taxon>
        <taxon>Perciformes</taxon>
        <taxon>Notothenioidei</taxon>
        <taxon>Channichthyidae</taxon>
        <taxon>Chaenocephalus</taxon>
    </lineage>
</organism>
<keyword evidence="2" id="KW-1185">Reference proteome</keyword>
<name>A0ACB9XYU7_CHAAC</name>
<evidence type="ECO:0000313" key="1">
    <source>
        <dbReference type="EMBL" id="KAI4832493.1"/>
    </source>
</evidence>
<comment type="caution">
    <text evidence="1">The sequence shown here is derived from an EMBL/GenBank/DDBJ whole genome shotgun (WGS) entry which is preliminary data.</text>
</comment>
<dbReference type="EMBL" id="CM043785">
    <property type="protein sequence ID" value="KAI4832493.1"/>
    <property type="molecule type" value="Genomic_DNA"/>
</dbReference>
<gene>
    <name evidence="1" type="ORF">KUCAC02_015460</name>
</gene>
<accession>A0ACB9XYU7</accession>
<protein>
    <submittedName>
        <fullName evidence="1">Uncharacterized protein</fullName>
    </submittedName>
</protein>
<reference evidence="1" key="1">
    <citation type="submission" date="2022-05" db="EMBL/GenBank/DDBJ databases">
        <title>Chromosome-level genome of Chaenocephalus aceratus.</title>
        <authorList>
            <person name="Park H."/>
        </authorList>
    </citation>
    <scope>NUCLEOTIDE SEQUENCE</scope>
    <source>
        <strain evidence="1">KU_202001</strain>
    </source>
</reference>
<sequence length="500" mass="56146">MPGSCTSVINLNFQEGGEGSPSNPAKFNNQDFKQLKDDLLRKGQQFEDPTFPHDKSSLGGSHGSEVTWLRPADIVKLPKQNKAEAVFCTEGVTRFDFGQGSLSNCWFVASISSLTFHKALMEQVVPMDQDLNNHAGIFHFRFWRFGKWVDVVIDDSLPVKDNRLLSVTDKKGNEFWAPLMEKAYAKVCGSYADMNFGWPSESFKDLCGGVNIKYSISDEKKMWTILSNASSCNAMICCTTYSGKEKKGAEPEDGSIQSNHAYTVTAVIEVETIESSKVKLVRVINPYGKFEWNGKWSDESDMWKKVSEKDRENCKVDIDGEFWMELEDFCRNLKFLFICCENPNFIDGDVNCQWQSLTHHGKCTNGKSAGDVLSNPSFGTNPQYRQKVNIIDASESKDINIILSLMKNYGQVNRKEKKGTKIGIHVFKIPPGTAQGDLSTEDIKKLTQLNGTNKDTRWGELVETHSMEPGEYLIVPSIKVPDESADFVLTIFSKTNAKIN</sequence>
<evidence type="ECO:0000313" key="2">
    <source>
        <dbReference type="Proteomes" id="UP001057452"/>
    </source>
</evidence>